<dbReference type="AlphaFoldDB" id="X0Z907"/>
<comment type="caution">
    <text evidence="1">The sequence shown here is derived from an EMBL/GenBank/DDBJ whole genome shotgun (WGS) entry which is preliminary data.</text>
</comment>
<dbReference type="EMBL" id="BART01006043">
    <property type="protein sequence ID" value="GAG56878.1"/>
    <property type="molecule type" value="Genomic_DNA"/>
</dbReference>
<organism evidence="1">
    <name type="scientific">marine sediment metagenome</name>
    <dbReference type="NCBI Taxonomy" id="412755"/>
    <lineage>
        <taxon>unclassified sequences</taxon>
        <taxon>metagenomes</taxon>
        <taxon>ecological metagenomes</taxon>
    </lineage>
</organism>
<sequence length="202" mass="23198">MKCELKVGINDLHADPNDRAPKKLEVPKDVFSQVDVTTTEQEINKEQATKTEKAKTEEKQRITIQPLVAFREDFKFRLGGPHGKLMGLFKEVGSVLYTRKEKGFAKSYKPFLKSMIIKPQWIQLEDVGTVTVNRIPQLTAGRSKALIMQYYEKIDKCTVTITIEMPDGLKSMFEKLLEQAEGMPFGPKRRGEITVIRKEWHN</sequence>
<evidence type="ECO:0000313" key="1">
    <source>
        <dbReference type="EMBL" id="GAG56878.1"/>
    </source>
</evidence>
<proteinExistence type="predicted"/>
<name>X0Z907_9ZZZZ</name>
<gene>
    <name evidence="1" type="ORF">S01H4_13737</name>
</gene>
<accession>X0Z907</accession>
<reference evidence="1" key="1">
    <citation type="journal article" date="2014" name="Front. Microbiol.">
        <title>High frequency of phylogenetically diverse reductive dehalogenase-homologous genes in deep subseafloor sedimentary metagenomes.</title>
        <authorList>
            <person name="Kawai M."/>
            <person name="Futagami T."/>
            <person name="Toyoda A."/>
            <person name="Takaki Y."/>
            <person name="Nishi S."/>
            <person name="Hori S."/>
            <person name="Arai W."/>
            <person name="Tsubouchi T."/>
            <person name="Morono Y."/>
            <person name="Uchiyama I."/>
            <person name="Ito T."/>
            <person name="Fujiyama A."/>
            <person name="Inagaki F."/>
            <person name="Takami H."/>
        </authorList>
    </citation>
    <scope>NUCLEOTIDE SEQUENCE</scope>
    <source>
        <strain evidence="1">Expedition CK06-06</strain>
    </source>
</reference>
<protein>
    <submittedName>
        <fullName evidence="1">Uncharacterized protein</fullName>
    </submittedName>
</protein>